<proteinExistence type="predicted"/>
<name>A0A5C8PBX1_9HYPH</name>
<protein>
    <submittedName>
        <fullName evidence="2">Uncharacterized protein</fullName>
    </submittedName>
</protein>
<dbReference type="Proteomes" id="UP000321638">
    <property type="component" value="Unassembled WGS sequence"/>
</dbReference>
<dbReference type="RefSeq" id="WP_147850935.1">
    <property type="nucleotide sequence ID" value="NZ_VDUZ01000047.1"/>
</dbReference>
<dbReference type="EMBL" id="VDUZ01000047">
    <property type="protein sequence ID" value="TXL71198.1"/>
    <property type="molecule type" value="Genomic_DNA"/>
</dbReference>
<feature type="region of interest" description="Disordered" evidence="1">
    <location>
        <begin position="1"/>
        <end position="26"/>
    </location>
</feature>
<evidence type="ECO:0000256" key="1">
    <source>
        <dbReference type="SAM" id="MobiDB-lite"/>
    </source>
</evidence>
<dbReference type="AlphaFoldDB" id="A0A5C8PBX1"/>
<reference evidence="2 3" key="1">
    <citation type="submission" date="2019-06" db="EMBL/GenBank/DDBJ databases">
        <title>New taxonomy in bacterial strain CC-CFT640, isolated from vineyard.</title>
        <authorList>
            <person name="Lin S.-Y."/>
            <person name="Tsai C.-F."/>
            <person name="Young C.-C."/>
        </authorList>
    </citation>
    <scope>NUCLEOTIDE SEQUENCE [LARGE SCALE GENOMIC DNA]</scope>
    <source>
        <strain evidence="2 3">CC-CFT640</strain>
    </source>
</reference>
<gene>
    <name evidence="2" type="ORF">FHP25_31305</name>
</gene>
<evidence type="ECO:0000313" key="2">
    <source>
        <dbReference type="EMBL" id="TXL71198.1"/>
    </source>
</evidence>
<evidence type="ECO:0000313" key="3">
    <source>
        <dbReference type="Proteomes" id="UP000321638"/>
    </source>
</evidence>
<keyword evidence="3" id="KW-1185">Reference proteome</keyword>
<accession>A0A5C8PBX1</accession>
<sequence length="61" mass="6857">MDDTKAQQMIDRMRADREPGEPRPQPDVHALILALWARNEDLQARVASLEAAQAARFSKIG</sequence>
<feature type="compositionally biased region" description="Basic and acidic residues" evidence="1">
    <location>
        <begin position="11"/>
        <end position="26"/>
    </location>
</feature>
<organism evidence="2 3">
    <name type="scientific">Vineibacter terrae</name>
    <dbReference type="NCBI Taxonomy" id="2586908"/>
    <lineage>
        <taxon>Bacteria</taxon>
        <taxon>Pseudomonadati</taxon>
        <taxon>Pseudomonadota</taxon>
        <taxon>Alphaproteobacteria</taxon>
        <taxon>Hyphomicrobiales</taxon>
        <taxon>Vineibacter</taxon>
    </lineage>
</organism>
<comment type="caution">
    <text evidence="2">The sequence shown here is derived from an EMBL/GenBank/DDBJ whole genome shotgun (WGS) entry which is preliminary data.</text>
</comment>